<evidence type="ECO:0000313" key="2">
    <source>
        <dbReference type="EMBL" id="MFC7388741.1"/>
    </source>
</evidence>
<organism evidence="2 3">
    <name type="scientific">Exiguobacterium aestuarii</name>
    <dbReference type="NCBI Taxonomy" id="273527"/>
    <lineage>
        <taxon>Bacteria</taxon>
        <taxon>Bacillati</taxon>
        <taxon>Bacillota</taxon>
        <taxon>Bacilli</taxon>
        <taxon>Bacillales</taxon>
        <taxon>Bacillales Family XII. Incertae Sedis</taxon>
        <taxon>Exiguobacterium</taxon>
    </lineage>
</organism>
<feature type="compositionally biased region" description="Low complexity" evidence="1">
    <location>
        <begin position="31"/>
        <end position="41"/>
    </location>
</feature>
<name>A0ABW2PNM8_9BACL</name>
<dbReference type="RefSeq" id="WP_214786239.1">
    <property type="nucleotide sequence ID" value="NZ_JANIEL010000005.1"/>
</dbReference>
<sequence length="68" mass="8121">MADQPVDFNLHHEQHRQYQKHSKQRTDAFRQQKQAIQQQMQTSSESHERALAKEIAELKQLTKRHASK</sequence>
<evidence type="ECO:0000256" key="1">
    <source>
        <dbReference type="SAM" id="MobiDB-lite"/>
    </source>
</evidence>
<dbReference type="Proteomes" id="UP001596439">
    <property type="component" value="Unassembled WGS sequence"/>
</dbReference>
<feature type="region of interest" description="Disordered" evidence="1">
    <location>
        <begin position="1"/>
        <end position="49"/>
    </location>
</feature>
<dbReference type="EMBL" id="JBHTCE010000001">
    <property type="protein sequence ID" value="MFC7388741.1"/>
    <property type="molecule type" value="Genomic_DNA"/>
</dbReference>
<comment type="caution">
    <text evidence="2">The sequence shown here is derived from an EMBL/GenBank/DDBJ whole genome shotgun (WGS) entry which is preliminary data.</text>
</comment>
<protein>
    <submittedName>
        <fullName evidence="2">Uncharacterized protein</fullName>
    </submittedName>
</protein>
<reference evidence="3" key="1">
    <citation type="journal article" date="2019" name="Int. J. Syst. Evol. Microbiol.">
        <title>The Global Catalogue of Microorganisms (GCM) 10K type strain sequencing project: providing services to taxonomists for standard genome sequencing and annotation.</title>
        <authorList>
            <consortium name="The Broad Institute Genomics Platform"/>
            <consortium name="The Broad Institute Genome Sequencing Center for Infectious Disease"/>
            <person name="Wu L."/>
            <person name="Ma J."/>
        </authorList>
    </citation>
    <scope>NUCLEOTIDE SEQUENCE [LARGE SCALE GENOMIC DNA]</scope>
    <source>
        <strain evidence="3">CCUG 55590</strain>
    </source>
</reference>
<evidence type="ECO:0000313" key="3">
    <source>
        <dbReference type="Proteomes" id="UP001596439"/>
    </source>
</evidence>
<keyword evidence="3" id="KW-1185">Reference proteome</keyword>
<proteinExistence type="predicted"/>
<accession>A0ABW2PNM8</accession>
<gene>
    <name evidence="2" type="ORF">ACFQO8_01220</name>
</gene>